<proteinExistence type="predicted"/>
<gene>
    <name evidence="1" type="ORF">PAMC26577_35710</name>
</gene>
<comment type="caution">
    <text evidence="1">The sequence shown here is derived from an EMBL/GenBank/DDBJ whole genome shotgun (WGS) entry which is preliminary data.</text>
</comment>
<reference evidence="1 2" key="1">
    <citation type="submission" date="2017-03" db="EMBL/GenBank/DDBJ databases">
        <title>Genome analysis of strain PAMC 26577.</title>
        <authorList>
            <person name="Oh H.-M."/>
            <person name="Yang J.-A."/>
        </authorList>
    </citation>
    <scope>NUCLEOTIDE SEQUENCE [LARGE SCALE GENOMIC DNA]</scope>
    <source>
        <strain evidence="1 2">PAMC 26577</strain>
    </source>
</reference>
<dbReference type="Proteomes" id="UP000195221">
    <property type="component" value="Unassembled WGS sequence"/>
</dbReference>
<sequence length="111" mass="12276">MTLEAIRAAEFSDRPSRLSCVFVMDGLKAVDACRTYLGANPYLYEVELLNPIAKFFVADFSLLNGVNRFSIGVDFLPNNRDIARKYWAGGGCAVAEVLTESPIVIRKQLGK</sequence>
<organism evidence="1 2">
    <name type="scientific">Caballeronia sordidicola</name>
    <name type="common">Burkholderia sordidicola</name>
    <dbReference type="NCBI Taxonomy" id="196367"/>
    <lineage>
        <taxon>Bacteria</taxon>
        <taxon>Pseudomonadati</taxon>
        <taxon>Pseudomonadota</taxon>
        <taxon>Betaproteobacteria</taxon>
        <taxon>Burkholderiales</taxon>
        <taxon>Burkholderiaceae</taxon>
        <taxon>Caballeronia</taxon>
    </lineage>
</organism>
<dbReference type="AlphaFoldDB" id="A0A242M9L3"/>
<protein>
    <submittedName>
        <fullName evidence="1">Uncharacterized protein</fullName>
    </submittedName>
</protein>
<name>A0A242M9L3_CABSO</name>
<accession>A0A242M9L3</accession>
<evidence type="ECO:0000313" key="1">
    <source>
        <dbReference type="EMBL" id="OTP67792.1"/>
    </source>
</evidence>
<dbReference type="SUPFAM" id="SSF56399">
    <property type="entry name" value="ADP-ribosylation"/>
    <property type="match status" value="1"/>
</dbReference>
<evidence type="ECO:0000313" key="2">
    <source>
        <dbReference type="Proteomes" id="UP000195221"/>
    </source>
</evidence>
<dbReference type="EMBL" id="NBTZ01000147">
    <property type="protein sequence ID" value="OTP67792.1"/>
    <property type="molecule type" value="Genomic_DNA"/>
</dbReference>